<feature type="region of interest" description="Disordered" evidence="1">
    <location>
        <begin position="1"/>
        <end position="21"/>
    </location>
</feature>
<name>A0ABV5RAU8_9ACTN</name>
<gene>
    <name evidence="2" type="ORF">ACFFTL_22335</name>
</gene>
<evidence type="ECO:0000256" key="1">
    <source>
        <dbReference type="SAM" id="MobiDB-lite"/>
    </source>
</evidence>
<comment type="caution">
    <text evidence="2">The sequence shown here is derived from an EMBL/GenBank/DDBJ whole genome shotgun (WGS) entry which is preliminary data.</text>
</comment>
<organism evidence="2 3">
    <name type="scientific">Streptomyces yanii</name>
    <dbReference type="NCBI Taxonomy" id="78510"/>
    <lineage>
        <taxon>Bacteria</taxon>
        <taxon>Bacillati</taxon>
        <taxon>Actinomycetota</taxon>
        <taxon>Actinomycetes</taxon>
        <taxon>Kitasatosporales</taxon>
        <taxon>Streptomycetaceae</taxon>
        <taxon>Streptomyces</taxon>
    </lineage>
</organism>
<dbReference type="EMBL" id="JBHMCG010000097">
    <property type="protein sequence ID" value="MFB9574949.1"/>
    <property type="molecule type" value="Genomic_DNA"/>
</dbReference>
<evidence type="ECO:0000313" key="3">
    <source>
        <dbReference type="Proteomes" id="UP001589710"/>
    </source>
</evidence>
<proteinExistence type="predicted"/>
<keyword evidence="3" id="KW-1185">Reference proteome</keyword>
<dbReference type="Proteomes" id="UP001589710">
    <property type="component" value="Unassembled WGS sequence"/>
</dbReference>
<sequence>MANFLADSGGEFVPNPRHGAKAAARLEEAQWALSRRKRGSKRRR</sequence>
<protein>
    <recommendedName>
        <fullName evidence="4">Transposase</fullName>
    </recommendedName>
</protein>
<accession>A0ABV5RAU8</accession>
<reference evidence="2 3" key="1">
    <citation type="submission" date="2024-09" db="EMBL/GenBank/DDBJ databases">
        <authorList>
            <person name="Sun Q."/>
            <person name="Mori K."/>
        </authorList>
    </citation>
    <scope>NUCLEOTIDE SEQUENCE [LARGE SCALE GENOMIC DNA]</scope>
    <source>
        <strain evidence="2 3">JCM 3331</strain>
    </source>
</reference>
<dbReference type="RefSeq" id="WP_345519540.1">
    <property type="nucleotide sequence ID" value="NZ_BAAAXD010000054.1"/>
</dbReference>
<evidence type="ECO:0000313" key="2">
    <source>
        <dbReference type="EMBL" id="MFB9574949.1"/>
    </source>
</evidence>
<evidence type="ECO:0008006" key="4">
    <source>
        <dbReference type="Google" id="ProtNLM"/>
    </source>
</evidence>